<dbReference type="SUPFAM" id="SSF46785">
    <property type="entry name" value="Winged helix' DNA-binding domain"/>
    <property type="match status" value="1"/>
</dbReference>
<keyword evidence="1" id="KW-0805">Transcription regulation</keyword>
<dbReference type="STRING" id="688269.Theth_0019"/>
<evidence type="ECO:0000313" key="7">
    <source>
        <dbReference type="Proteomes" id="UP000006804"/>
    </source>
</evidence>
<name>F7YTE9_9THEM</name>
<gene>
    <name evidence="6" type="ORF">Theth_0019</name>
</gene>
<evidence type="ECO:0000256" key="1">
    <source>
        <dbReference type="ARBA" id="ARBA00023015"/>
    </source>
</evidence>
<dbReference type="InterPro" id="IPR036390">
    <property type="entry name" value="WH_DNA-bd_sf"/>
</dbReference>
<protein>
    <submittedName>
        <fullName evidence="6">Transcriptional regulator, MarR family</fullName>
    </submittedName>
</protein>
<reference evidence="6 7" key="1">
    <citation type="submission" date="2010-11" db="EMBL/GenBank/DDBJ databases">
        <title>The complete genome of Thermotoga thermarum DSM 5069.</title>
        <authorList>
            <consortium name="US DOE Joint Genome Institute (JGI-PGF)"/>
            <person name="Lucas S."/>
            <person name="Copeland A."/>
            <person name="Lapidus A."/>
            <person name="Bruce D."/>
            <person name="Goodwin L."/>
            <person name="Pitluck S."/>
            <person name="Kyrpides N."/>
            <person name="Mavromatis K."/>
            <person name="Ivanova N."/>
            <person name="Zeytun A."/>
            <person name="Brettin T."/>
            <person name="Detter J.C."/>
            <person name="Tapia R."/>
            <person name="Han C."/>
            <person name="Land M."/>
            <person name="Hauser L."/>
            <person name="Markowitz V."/>
            <person name="Cheng J.-F."/>
            <person name="Hugenholtz P."/>
            <person name="Woyke T."/>
            <person name="Wu D."/>
            <person name="Spring S."/>
            <person name="Schroeder M."/>
            <person name="Brambilla E."/>
            <person name="Klenk H.-P."/>
            <person name="Eisen J.A."/>
        </authorList>
    </citation>
    <scope>NUCLEOTIDE SEQUENCE [LARGE SCALE GENOMIC DNA]</scope>
    <source>
        <strain evidence="6 7">DSM 5069</strain>
    </source>
</reference>
<evidence type="ECO:0000256" key="4">
    <source>
        <dbReference type="SAM" id="Coils"/>
    </source>
</evidence>
<dbReference type="HOGENOM" id="CLU_083287_18_7_0"/>
<dbReference type="AlphaFoldDB" id="F7YTE9"/>
<keyword evidence="4" id="KW-0175">Coiled coil</keyword>
<dbReference type="OrthoDB" id="6400170at2"/>
<dbReference type="InterPro" id="IPR036388">
    <property type="entry name" value="WH-like_DNA-bd_sf"/>
</dbReference>
<dbReference type="SMART" id="SM00347">
    <property type="entry name" value="HTH_MARR"/>
    <property type="match status" value="1"/>
</dbReference>
<evidence type="ECO:0000259" key="5">
    <source>
        <dbReference type="PROSITE" id="PS50995"/>
    </source>
</evidence>
<dbReference type="PANTHER" id="PTHR42756">
    <property type="entry name" value="TRANSCRIPTIONAL REGULATOR, MARR"/>
    <property type="match status" value="1"/>
</dbReference>
<evidence type="ECO:0000313" key="6">
    <source>
        <dbReference type="EMBL" id="AEH50127.1"/>
    </source>
</evidence>
<dbReference type="Pfam" id="PF01047">
    <property type="entry name" value="MarR"/>
    <property type="match status" value="1"/>
</dbReference>
<proteinExistence type="predicted"/>
<dbReference type="PROSITE" id="PS50995">
    <property type="entry name" value="HTH_MARR_2"/>
    <property type="match status" value="1"/>
</dbReference>
<dbReference type="Gene3D" id="1.10.10.10">
    <property type="entry name" value="Winged helix-like DNA-binding domain superfamily/Winged helix DNA-binding domain"/>
    <property type="match status" value="1"/>
</dbReference>
<feature type="domain" description="HTH marR-type" evidence="5">
    <location>
        <begin position="1"/>
        <end position="135"/>
    </location>
</feature>
<dbReference type="InterPro" id="IPR000835">
    <property type="entry name" value="HTH_MarR-typ"/>
</dbReference>
<dbReference type="eggNOG" id="COG1846">
    <property type="taxonomic scope" value="Bacteria"/>
</dbReference>
<keyword evidence="7" id="KW-1185">Reference proteome</keyword>
<dbReference type="GO" id="GO:0003677">
    <property type="term" value="F:DNA binding"/>
    <property type="evidence" value="ECO:0007669"/>
    <property type="project" value="UniProtKB-KW"/>
</dbReference>
<dbReference type="GO" id="GO:0003700">
    <property type="term" value="F:DNA-binding transcription factor activity"/>
    <property type="evidence" value="ECO:0007669"/>
    <property type="project" value="InterPro"/>
</dbReference>
<evidence type="ECO:0000256" key="3">
    <source>
        <dbReference type="ARBA" id="ARBA00023163"/>
    </source>
</evidence>
<dbReference type="PATRIC" id="fig|688269.3.peg.19"/>
<dbReference type="EMBL" id="CP002351">
    <property type="protein sequence ID" value="AEH50127.1"/>
    <property type="molecule type" value="Genomic_DNA"/>
</dbReference>
<sequence length="153" mass="18211" precursor="true">MKAREIMNKLFLIQKIHFRLLRKKLENLLVHPGQIPILMILSKKEGITQRQIAEKLDLRPATIAIMLRRMEKANLIYRVQDAKDRRVQRVFLSERGRELIDQIRQQLQDSEQKAFENFSQEELTMLNNLLDKMLNNLKNQLGGYNYDKDFCIS</sequence>
<dbReference type="PANTHER" id="PTHR42756:SF1">
    <property type="entry name" value="TRANSCRIPTIONAL REPRESSOR OF EMRAB OPERON"/>
    <property type="match status" value="1"/>
</dbReference>
<dbReference type="KEGG" id="tta:Theth_0019"/>
<dbReference type="RefSeq" id="WP_013931351.1">
    <property type="nucleotide sequence ID" value="NC_015707.1"/>
</dbReference>
<evidence type="ECO:0000256" key="2">
    <source>
        <dbReference type="ARBA" id="ARBA00023125"/>
    </source>
</evidence>
<feature type="coiled-coil region" evidence="4">
    <location>
        <begin position="93"/>
        <end position="140"/>
    </location>
</feature>
<dbReference type="PRINTS" id="PR00598">
    <property type="entry name" value="HTHMARR"/>
</dbReference>
<keyword evidence="2" id="KW-0238">DNA-binding</keyword>
<accession>F7YTE9</accession>
<keyword evidence="3" id="KW-0804">Transcription</keyword>
<dbReference type="Proteomes" id="UP000006804">
    <property type="component" value="Chromosome"/>
</dbReference>
<organism evidence="6 7">
    <name type="scientific">Pseudothermotoga thermarum DSM 5069</name>
    <dbReference type="NCBI Taxonomy" id="688269"/>
    <lineage>
        <taxon>Bacteria</taxon>
        <taxon>Thermotogati</taxon>
        <taxon>Thermotogota</taxon>
        <taxon>Thermotogae</taxon>
        <taxon>Thermotogales</taxon>
        <taxon>Thermotogaceae</taxon>
        <taxon>Pseudothermotoga</taxon>
    </lineage>
</organism>